<dbReference type="EMBL" id="JANBVO010000012">
    <property type="protein sequence ID" value="KAJ9148558.1"/>
    <property type="molecule type" value="Genomic_DNA"/>
</dbReference>
<reference evidence="2" key="1">
    <citation type="submission" date="2022-07" db="EMBL/GenBank/DDBJ databases">
        <title>Fungi with potential for degradation of polypropylene.</title>
        <authorList>
            <person name="Gostincar C."/>
        </authorList>
    </citation>
    <scope>NUCLEOTIDE SEQUENCE</scope>
    <source>
        <strain evidence="2">EXF-13308</strain>
    </source>
</reference>
<protein>
    <submittedName>
        <fullName evidence="2">Uncharacterized protein</fullName>
    </submittedName>
</protein>
<evidence type="ECO:0000313" key="2">
    <source>
        <dbReference type="EMBL" id="KAJ9148558.1"/>
    </source>
</evidence>
<name>A0AA38RU87_9PEZI</name>
<keyword evidence="3" id="KW-1185">Reference proteome</keyword>
<evidence type="ECO:0000256" key="1">
    <source>
        <dbReference type="SAM" id="MobiDB-lite"/>
    </source>
</evidence>
<accession>A0AA38RU87</accession>
<feature type="region of interest" description="Disordered" evidence="1">
    <location>
        <begin position="38"/>
        <end position="61"/>
    </location>
</feature>
<dbReference type="AlphaFoldDB" id="A0AA38RU87"/>
<dbReference type="Proteomes" id="UP001174694">
    <property type="component" value="Unassembled WGS sequence"/>
</dbReference>
<evidence type="ECO:0000313" key="3">
    <source>
        <dbReference type="Proteomes" id="UP001174694"/>
    </source>
</evidence>
<comment type="caution">
    <text evidence="2">The sequence shown here is derived from an EMBL/GenBank/DDBJ whole genome shotgun (WGS) entry which is preliminary data.</text>
</comment>
<gene>
    <name evidence="2" type="ORF">NKR23_g4906</name>
</gene>
<feature type="region of interest" description="Disordered" evidence="1">
    <location>
        <begin position="1"/>
        <end position="23"/>
    </location>
</feature>
<sequence>MSSKDTEGKAEPRPQPPQLHLPAVQAVRTAQVDSTTAEFRPNAQNTQQSVNKDGGATISNNAQRPLPAQIVRQPANAHQANILRWNHRIMQKAIELGYYQACLRLPLQDRPRYWQQVEIALENIIRRAISRLHWEKQRKAALRWECHALARQAVLQMMLARQKKH</sequence>
<proteinExistence type="predicted"/>
<feature type="compositionally biased region" description="Basic and acidic residues" evidence="1">
    <location>
        <begin position="1"/>
        <end position="12"/>
    </location>
</feature>
<organism evidence="2 3">
    <name type="scientific">Pleurostoma richardsiae</name>
    <dbReference type="NCBI Taxonomy" id="41990"/>
    <lineage>
        <taxon>Eukaryota</taxon>
        <taxon>Fungi</taxon>
        <taxon>Dikarya</taxon>
        <taxon>Ascomycota</taxon>
        <taxon>Pezizomycotina</taxon>
        <taxon>Sordariomycetes</taxon>
        <taxon>Sordariomycetidae</taxon>
        <taxon>Calosphaeriales</taxon>
        <taxon>Pleurostomataceae</taxon>
        <taxon>Pleurostoma</taxon>
    </lineage>
</organism>